<dbReference type="InterPro" id="IPR051311">
    <property type="entry name" value="DedA_domain"/>
</dbReference>
<reference evidence="9" key="1">
    <citation type="submission" date="2017-09" db="EMBL/GenBank/DDBJ databases">
        <title>Depth-based differentiation of microbial function through sediment-hosted aquifers and enrichment of novel symbionts in the deep terrestrial subsurface.</title>
        <authorList>
            <person name="Probst A.J."/>
            <person name="Ladd B."/>
            <person name="Jarett J.K."/>
            <person name="Geller-Mcgrath D.E."/>
            <person name="Sieber C.M.K."/>
            <person name="Emerson J.B."/>
            <person name="Anantharaman K."/>
            <person name="Thomas B.C."/>
            <person name="Malmstrom R."/>
            <person name="Stieglmeier M."/>
            <person name="Klingl A."/>
            <person name="Woyke T."/>
            <person name="Ryan C.M."/>
            <person name="Banfield J.F."/>
        </authorList>
    </citation>
    <scope>NUCLEOTIDE SEQUENCE [LARGE SCALE GENOMIC DNA]</scope>
</reference>
<dbReference type="Proteomes" id="UP000228949">
    <property type="component" value="Unassembled WGS sequence"/>
</dbReference>
<proteinExistence type="predicted"/>
<comment type="subcellular location">
    <subcellularLocation>
        <location evidence="1">Cell membrane</location>
        <topology evidence="1">Multi-pass membrane protein</topology>
    </subcellularLocation>
</comment>
<evidence type="ECO:0000313" key="8">
    <source>
        <dbReference type="EMBL" id="PIU98209.1"/>
    </source>
</evidence>
<evidence type="ECO:0000256" key="1">
    <source>
        <dbReference type="ARBA" id="ARBA00004651"/>
    </source>
</evidence>
<evidence type="ECO:0000256" key="4">
    <source>
        <dbReference type="ARBA" id="ARBA00022989"/>
    </source>
</evidence>
<feature type="domain" description="VTT" evidence="7">
    <location>
        <begin position="45"/>
        <end position="161"/>
    </location>
</feature>
<feature type="transmembrane region" description="Helical" evidence="6">
    <location>
        <begin position="145"/>
        <end position="165"/>
    </location>
</feature>
<keyword evidence="4 6" id="KW-1133">Transmembrane helix</keyword>
<name>A0A2M7B5B2_9BACT</name>
<evidence type="ECO:0000256" key="5">
    <source>
        <dbReference type="ARBA" id="ARBA00023136"/>
    </source>
</evidence>
<sequence length="208" mass="24103">MITALLEVISNLILLIIEKSGYMGVFFLMALESANIPIPSEVIMPFAGFLAASGVFYFWLVVVVGAFGNLTGALFSYWLGYLTRRGILRWNNHKASNEVERIRKWLDRFGDGLIFFSRLLPIIRTFISFPLGVLKAKSLWRFSALTFLGSLIWSALLTYLGFVFGKNWQILQVYFRKFDYLILLLLMIVIGWRLWTRFKNKKHKISQN</sequence>
<keyword evidence="5 6" id="KW-0472">Membrane</keyword>
<comment type="caution">
    <text evidence="8">The sequence shown here is derived from an EMBL/GenBank/DDBJ whole genome shotgun (WGS) entry which is preliminary data.</text>
</comment>
<dbReference type="GO" id="GO:0005886">
    <property type="term" value="C:plasma membrane"/>
    <property type="evidence" value="ECO:0007669"/>
    <property type="project" value="UniProtKB-SubCell"/>
</dbReference>
<dbReference type="PANTHER" id="PTHR42709:SF6">
    <property type="entry name" value="UNDECAPRENYL PHOSPHATE TRANSPORTER A"/>
    <property type="match status" value="1"/>
</dbReference>
<feature type="transmembrane region" description="Helical" evidence="6">
    <location>
        <begin position="12"/>
        <end position="31"/>
    </location>
</feature>
<feature type="transmembrane region" description="Helical" evidence="6">
    <location>
        <begin position="43"/>
        <end position="68"/>
    </location>
</feature>
<dbReference type="EMBL" id="PEVJ01000065">
    <property type="protein sequence ID" value="PIU98209.1"/>
    <property type="molecule type" value="Genomic_DNA"/>
</dbReference>
<dbReference type="PANTHER" id="PTHR42709">
    <property type="entry name" value="ALKALINE PHOSPHATASE LIKE PROTEIN"/>
    <property type="match status" value="1"/>
</dbReference>
<evidence type="ECO:0000256" key="3">
    <source>
        <dbReference type="ARBA" id="ARBA00022692"/>
    </source>
</evidence>
<evidence type="ECO:0000256" key="2">
    <source>
        <dbReference type="ARBA" id="ARBA00022475"/>
    </source>
</evidence>
<dbReference type="InterPro" id="IPR032816">
    <property type="entry name" value="VTT_dom"/>
</dbReference>
<accession>A0A2M7B5B2</accession>
<feature type="transmembrane region" description="Helical" evidence="6">
    <location>
        <begin position="113"/>
        <end position="133"/>
    </location>
</feature>
<evidence type="ECO:0000256" key="6">
    <source>
        <dbReference type="SAM" id="Phobius"/>
    </source>
</evidence>
<evidence type="ECO:0000259" key="7">
    <source>
        <dbReference type="Pfam" id="PF09335"/>
    </source>
</evidence>
<protein>
    <recommendedName>
        <fullName evidence="7">VTT domain-containing protein</fullName>
    </recommendedName>
</protein>
<keyword evidence="3 6" id="KW-0812">Transmembrane</keyword>
<dbReference type="AlphaFoldDB" id="A0A2M7B5B2"/>
<dbReference type="Pfam" id="PF09335">
    <property type="entry name" value="VTT_dom"/>
    <property type="match status" value="1"/>
</dbReference>
<organism evidence="8 9">
    <name type="scientific">Candidatus Wolfebacteria bacterium CG03_land_8_20_14_0_80_40_12</name>
    <dbReference type="NCBI Taxonomy" id="1975069"/>
    <lineage>
        <taxon>Bacteria</taxon>
        <taxon>Candidatus Wolfeibacteriota</taxon>
    </lineage>
</organism>
<keyword evidence="2" id="KW-1003">Cell membrane</keyword>
<evidence type="ECO:0000313" key="9">
    <source>
        <dbReference type="Proteomes" id="UP000228949"/>
    </source>
</evidence>
<feature type="transmembrane region" description="Helical" evidence="6">
    <location>
        <begin position="177"/>
        <end position="195"/>
    </location>
</feature>
<gene>
    <name evidence="8" type="ORF">COS61_02640</name>
</gene>